<dbReference type="GO" id="GO:0003677">
    <property type="term" value="F:DNA binding"/>
    <property type="evidence" value="ECO:0007669"/>
    <property type="project" value="UniProtKB-UniRule"/>
</dbReference>
<dbReference type="InterPro" id="IPR037160">
    <property type="entry name" value="DNA_Pol_thumb_sf"/>
</dbReference>
<evidence type="ECO:0000256" key="8">
    <source>
        <dbReference type="ARBA" id="ARBA00023204"/>
    </source>
</evidence>
<keyword evidence="3 11" id="KW-0808">Transferase</keyword>
<dbReference type="Gene3D" id="3.30.460.10">
    <property type="entry name" value="Beta Polymerase, domain 2"/>
    <property type="match status" value="1"/>
</dbReference>
<keyword evidence="6 11" id="KW-0227">DNA damage</keyword>
<keyword evidence="4 11" id="KW-0548">Nucleotidyltransferase</keyword>
<dbReference type="InterPro" id="IPR043519">
    <property type="entry name" value="NT_sf"/>
</dbReference>
<dbReference type="FunFam" id="3.30.210.10:FF:000005">
    <property type="entry name" value="DNA polymerase IV"/>
    <property type="match status" value="1"/>
</dbReference>
<dbReference type="CDD" id="cd00141">
    <property type="entry name" value="NT_POLXc"/>
    <property type="match status" value="1"/>
</dbReference>
<evidence type="ECO:0000256" key="4">
    <source>
        <dbReference type="ARBA" id="ARBA00022695"/>
    </source>
</evidence>
<evidence type="ECO:0000313" key="14">
    <source>
        <dbReference type="Proteomes" id="UP000076881"/>
    </source>
</evidence>
<dbReference type="InterPro" id="IPR010996">
    <property type="entry name" value="HHH_MUS81"/>
</dbReference>
<evidence type="ECO:0000256" key="6">
    <source>
        <dbReference type="ARBA" id="ARBA00022763"/>
    </source>
</evidence>
<dbReference type="Pfam" id="PF14792">
    <property type="entry name" value="DNA_pol_B_palm"/>
    <property type="match status" value="1"/>
</dbReference>
<evidence type="ECO:0000256" key="11">
    <source>
        <dbReference type="RuleBase" id="RU366014"/>
    </source>
</evidence>
<dbReference type="InterPro" id="IPR002008">
    <property type="entry name" value="DNA_pol_X_beta-like"/>
</dbReference>
<evidence type="ECO:0000256" key="10">
    <source>
        <dbReference type="ARBA" id="ARBA00049244"/>
    </source>
</evidence>
<dbReference type="GO" id="GO:0006303">
    <property type="term" value="P:double-strand break repair via nonhomologous end joining"/>
    <property type="evidence" value="ECO:0007669"/>
    <property type="project" value="TreeGrafter"/>
</dbReference>
<comment type="similarity">
    <text evidence="2 11">Belongs to the DNA polymerase type-X family.</text>
</comment>
<protein>
    <recommendedName>
        <fullName evidence="11">DNA polymerase</fullName>
        <ecNumber evidence="11">2.7.7.7</ecNumber>
    </recommendedName>
</protein>
<dbReference type="SUPFAM" id="SSF81301">
    <property type="entry name" value="Nucleotidyltransferase"/>
    <property type="match status" value="1"/>
</dbReference>
<evidence type="ECO:0000256" key="5">
    <source>
        <dbReference type="ARBA" id="ARBA00022723"/>
    </source>
</evidence>
<accession>A0A162K3M2</accession>
<dbReference type="Pfam" id="PF10391">
    <property type="entry name" value="DNA_pol_lambd_f"/>
    <property type="match status" value="1"/>
</dbReference>
<dbReference type="InterPro" id="IPR018944">
    <property type="entry name" value="DNA_pol_lambd_fingers_domain"/>
</dbReference>
<dbReference type="PANTHER" id="PTHR11276">
    <property type="entry name" value="DNA POLYMERASE TYPE-X FAMILY MEMBER"/>
    <property type="match status" value="1"/>
</dbReference>
<keyword evidence="14" id="KW-1185">Reference proteome</keyword>
<gene>
    <name evidence="13" type="ORF">LEL_04295</name>
</gene>
<dbReference type="EC" id="2.7.7.7" evidence="11"/>
<keyword evidence="7 11" id="KW-0239">DNA-directed DNA polymerase</keyword>
<evidence type="ECO:0000313" key="13">
    <source>
        <dbReference type="EMBL" id="OAA77472.1"/>
    </source>
</evidence>
<dbReference type="PRINTS" id="PR00869">
    <property type="entry name" value="DNAPOLX"/>
</dbReference>
<comment type="catalytic activity">
    <reaction evidence="10 11">
        <text>DNA(n) + a 2'-deoxyribonucleoside 5'-triphosphate = DNA(n+1) + diphosphate</text>
        <dbReference type="Rhea" id="RHEA:22508"/>
        <dbReference type="Rhea" id="RHEA-COMP:17339"/>
        <dbReference type="Rhea" id="RHEA-COMP:17340"/>
        <dbReference type="ChEBI" id="CHEBI:33019"/>
        <dbReference type="ChEBI" id="CHEBI:61560"/>
        <dbReference type="ChEBI" id="CHEBI:173112"/>
        <dbReference type="EC" id="2.7.7.7"/>
    </reaction>
</comment>
<dbReference type="STRING" id="1081108.A0A162K3M2"/>
<dbReference type="EMBL" id="AZHF01000003">
    <property type="protein sequence ID" value="OAA77472.1"/>
    <property type="molecule type" value="Genomic_DNA"/>
</dbReference>
<evidence type="ECO:0000259" key="12">
    <source>
        <dbReference type="PROSITE" id="PS50172"/>
    </source>
</evidence>
<dbReference type="SUPFAM" id="SSF47802">
    <property type="entry name" value="DNA polymerase beta, N-terminal domain-like"/>
    <property type="match status" value="1"/>
</dbReference>
<comment type="function">
    <text evidence="11">DNA polymerase that functions in several pathways of DNA repair. Involved in base excision repair (BER) responsible for repair of lesions that give rise to abasic (AP) sites in DNA. Also contributes to DNA double-strand break repair by non-homologous end joining and homologous recombination. Has both template-dependent and template-independent (terminal transferase) DNA polymerase activities. Has also a 5'-deoxyribose-5-phosphate lyase (dRP lyase) activity.</text>
</comment>
<dbReference type="Gene3D" id="1.10.150.110">
    <property type="entry name" value="DNA polymerase beta, N-terminal domain-like"/>
    <property type="match status" value="1"/>
</dbReference>
<dbReference type="PRINTS" id="PR00870">
    <property type="entry name" value="DNAPOLXBETA"/>
</dbReference>
<dbReference type="FunFam" id="1.10.150.20:FF:000010">
    <property type="entry name" value="DNA polymerase lambda"/>
    <property type="match status" value="1"/>
</dbReference>
<evidence type="ECO:0000256" key="1">
    <source>
        <dbReference type="ARBA" id="ARBA00004123"/>
    </source>
</evidence>
<sequence length="585" mass="66112">MPLSLPVIFLLQTHLKPTELHELEESIPTLTYDVNEAEVVLGKVSRKQRAQFELRRLKLETEPVRSGATGDGFVETDGFDGRYSKRRKLESPRSNVETDSSLVRVLNLSWLTDSMEKGELLPMSGYIVYEGRKRGHITSKLVNGQTDSDSRTTSDILERAADDKTELDNQLTPRQKGKKNAEVNVGNFPSAGSILKPGLIRQSTSEHDIHLPPIPDYLHTSYSCQRPTPIQSLNTGFIDELKSIRTLRVLQGDKIGVRAYSTSIASIAAYPYQIQSPQEVSRLPGCGNKIAVLYQEWHTSGQTEEMRASEADPKVGVLRTFYNIWGVGDTNARDFYLKGWRDLDDIVEYGWRSLSRVQQIGVKYYEEFKKKIDRTEVARIANVIMDHAHRLDSGYEMVIVGGYRRGREESGDVDIILTHRDESKTLKLVEMLVLSLEKDSYITHTLSLSTRNSERGQVPLPWKGEGSSWGTGFDTLDKAMVVWLDPNDADALHRRVDIIVSPWKTIGCAVLGWSGETTFQRDLRRYCKKEMGLKFDSSGIRNRADGSWVDLERGNASAGSAEEAERRVFEGLNIPWRPPWERCTG</sequence>
<dbReference type="Gene3D" id="3.30.210.10">
    <property type="entry name" value="DNA polymerase, thumb domain"/>
    <property type="match status" value="1"/>
</dbReference>
<dbReference type="SUPFAM" id="SSF81585">
    <property type="entry name" value="PsbU/PolX domain-like"/>
    <property type="match status" value="1"/>
</dbReference>
<name>A0A162K3M2_CORDF</name>
<dbReference type="AlphaFoldDB" id="A0A162K3M2"/>
<keyword evidence="8 11" id="KW-0234">DNA repair</keyword>
<dbReference type="Pfam" id="PF14791">
    <property type="entry name" value="DNA_pol_B_thumb"/>
    <property type="match status" value="1"/>
</dbReference>
<dbReference type="FunFam" id="1.10.150.110:FF:000005">
    <property type="entry name" value="DNA polymerase POL4"/>
    <property type="match status" value="1"/>
</dbReference>
<evidence type="ECO:0000256" key="3">
    <source>
        <dbReference type="ARBA" id="ARBA00022679"/>
    </source>
</evidence>
<proteinExistence type="inferred from homology"/>
<reference evidence="13 14" key="1">
    <citation type="journal article" date="2016" name="Genome Biol. Evol.">
        <title>Divergent and convergent evolution of fungal pathogenicity.</title>
        <authorList>
            <person name="Shang Y."/>
            <person name="Xiao G."/>
            <person name="Zheng P."/>
            <person name="Cen K."/>
            <person name="Zhan S."/>
            <person name="Wang C."/>
        </authorList>
    </citation>
    <scope>NUCLEOTIDE SEQUENCE [LARGE SCALE GENOMIC DNA]</scope>
    <source>
        <strain evidence="13 14">RCEF 1005</strain>
    </source>
</reference>
<evidence type="ECO:0000256" key="2">
    <source>
        <dbReference type="ARBA" id="ARBA00008323"/>
    </source>
</evidence>
<comment type="subcellular location">
    <subcellularLocation>
        <location evidence="1 11">Nucleus</location>
    </subcellularLocation>
</comment>
<evidence type="ECO:0000256" key="9">
    <source>
        <dbReference type="ARBA" id="ARBA00023242"/>
    </source>
</evidence>
<dbReference type="SMART" id="SM00483">
    <property type="entry name" value="POLXc"/>
    <property type="match status" value="1"/>
</dbReference>
<keyword evidence="5" id="KW-0479">Metal-binding</keyword>
<dbReference type="PANTHER" id="PTHR11276:SF29">
    <property type="entry name" value="DNA POLYMERASE TYPE-X FAMILY PROTEIN POL4"/>
    <property type="match status" value="1"/>
</dbReference>
<dbReference type="PROSITE" id="PS50172">
    <property type="entry name" value="BRCT"/>
    <property type="match status" value="1"/>
</dbReference>
<dbReference type="InterPro" id="IPR027421">
    <property type="entry name" value="DNA_pol_lamdba_lyase_dom_sf"/>
</dbReference>
<dbReference type="InterPro" id="IPR028207">
    <property type="entry name" value="DNA_pol_B_palm_palm"/>
</dbReference>
<comment type="caution">
    <text evidence="13">The sequence shown here is derived from an EMBL/GenBank/DDBJ whole genome shotgun (WGS) entry which is preliminary data.</text>
</comment>
<dbReference type="OrthoDB" id="205514at2759"/>
<dbReference type="InterPro" id="IPR001357">
    <property type="entry name" value="BRCT_dom"/>
</dbReference>
<dbReference type="Gene3D" id="1.10.150.20">
    <property type="entry name" value="5' to 3' exonuclease, C-terminal subdomain"/>
    <property type="match status" value="1"/>
</dbReference>
<dbReference type="InterPro" id="IPR022312">
    <property type="entry name" value="DNA_pol_X"/>
</dbReference>
<feature type="domain" description="BRCT" evidence="12">
    <location>
        <begin position="103"/>
        <end position="128"/>
    </location>
</feature>
<dbReference type="GO" id="GO:0046872">
    <property type="term" value="F:metal ion binding"/>
    <property type="evidence" value="ECO:0007669"/>
    <property type="project" value="UniProtKB-UniRule"/>
</dbReference>
<keyword evidence="9 11" id="KW-0539">Nucleus</keyword>
<dbReference type="GO" id="GO:0005634">
    <property type="term" value="C:nucleus"/>
    <property type="evidence" value="ECO:0007669"/>
    <property type="project" value="UniProtKB-SubCell"/>
</dbReference>
<dbReference type="Pfam" id="PF14716">
    <property type="entry name" value="HHH_8"/>
    <property type="match status" value="1"/>
</dbReference>
<dbReference type="GO" id="GO:0003887">
    <property type="term" value="F:DNA-directed DNA polymerase activity"/>
    <property type="evidence" value="ECO:0007669"/>
    <property type="project" value="UniProtKB-UniRule"/>
</dbReference>
<organism evidence="13 14">
    <name type="scientific">Akanthomyces lecanii RCEF 1005</name>
    <dbReference type="NCBI Taxonomy" id="1081108"/>
    <lineage>
        <taxon>Eukaryota</taxon>
        <taxon>Fungi</taxon>
        <taxon>Dikarya</taxon>
        <taxon>Ascomycota</taxon>
        <taxon>Pezizomycotina</taxon>
        <taxon>Sordariomycetes</taxon>
        <taxon>Hypocreomycetidae</taxon>
        <taxon>Hypocreales</taxon>
        <taxon>Cordycipitaceae</taxon>
        <taxon>Akanthomyces</taxon>
        <taxon>Cordyceps confragosa</taxon>
    </lineage>
</organism>
<dbReference type="InterPro" id="IPR029398">
    <property type="entry name" value="PolB_thumb"/>
</dbReference>
<dbReference type="Proteomes" id="UP000076881">
    <property type="component" value="Unassembled WGS sequence"/>
</dbReference>
<dbReference type="InterPro" id="IPR002054">
    <property type="entry name" value="DNA-dir_DNA_pol_X"/>
</dbReference>
<evidence type="ECO:0000256" key="7">
    <source>
        <dbReference type="ARBA" id="ARBA00022932"/>
    </source>
</evidence>